<proteinExistence type="predicted"/>
<dbReference type="Gene3D" id="3.30.479.30">
    <property type="entry name" value="Band 7 domain"/>
    <property type="match status" value="1"/>
</dbReference>
<evidence type="ECO:0000256" key="1">
    <source>
        <dbReference type="ARBA" id="ARBA00023288"/>
    </source>
</evidence>
<dbReference type="Pfam" id="PF01145">
    <property type="entry name" value="Band_7"/>
    <property type="match status" value="1"/>
</dbReference>
<feature type="domain" description="Band 7" evidence="3">
    <location>
        <begin position="106"/>
        <end position="185"/>
    </location>
</feature>
<evidence type="ECO:0000259" key="3">
    <source>
        <dbReference type="Pfam" id="PF01145"/>
    </source>
</evidence>
<gene>
    <name evidence="4" type="ORF">QYE76_031399</name>
</gene>
<evidence type="ECO:0000256" key="2">
    <source>
        <dbReference type="SAM" id="MobiDB-lite"/>
    </source>
</evidence>
<dbReference type="PANTHER" id="PTHR43327">
    <property type="entry name" value="STOMATIN-LIKE PROTEIN 2, MITOCHONDRIAL"/>
    <property type="match status" value="1"/>
</dbReference>
<sequence>MVRCAAAASPRVVDSDVSAAPTPIERRFFWPCWPPRAADLIPRQMRAGGGDAPLGHGIEASDEATHGAAVASNPRVRGRRSGAKVGADVTPAPWTWRRLPGPGARRASQSNDNVFVTVVASIQYRPLAGKESDAFYKLTNTRSQIQAYVFDVIRGSVPKLLLDDAFEQKNDIAKAVDDELEKAMSIWI</sequence>
<comment type="caution">
    <text evidence="4">The sequence shown here is derived from an EMBL/GenBank/DDBJ whole genome shotgun (WGS) entry which is preliminary data.</text>
</comment>
<dbReference type="InterPro" id="IPR050710">
    <property type="entry name" value="Band7/mec-2_domain"/>
</dbReference>
<accession>A0AAD8QRQ3</accession>
<dbReference type="Proteomes" id="UP001231189">
    <property type="component" value="Unassembled WGS sequence"/>
</dbReference>
<keyword evidence="5" id="KW-1185">Reference proteome</keyword>
<dbReference type="PANTHER" id="PTHR43327:SF10">
    <property type="entry name" value="STOMATIN-LIKE PROTEIN 2, MITOCHONDRIAL"/>
    <property type="match status" value="1"/>
</dbReference>
<keyword evidence="1" id="KW-0449">Lipoprotein</keyword>
<name>A0AAD8QRQ3_LOLMU</name>
<dbReference type="InterPro" id="IPR001107">
    <property type="entry name" value="Band_7"/>
</dbReference>
<dbReference type="InterPro" id="IPR036013">
    <property type="entry name" value="Band_7/SPFH_dom_sf"/>
</dbReference>
<dbReference type="AlphaFoldDB" id="A0AAD8QRQ3"/>
<protein>
    <recommendedName>
        <fullName evidence="3">Band 7 domain-containing protein</fullName>
    </recommendedName>
</protein>
<dbReference type="SUPFAM" id="SSF117892">
    <property type="entry name" value="Band 7/SPFH domain"/>
    <property type="match status" value="1"/>
</dbReference>
<evidence type="ECO:0000313" key="4">
    <source>
        <dbReference type="EMBL" id="KAK1607726.1"/>
    </source>
</evidence>
<feature type="region of interest" description="Disordered" evidence="2">
    <location>
        <begin position="64"/>
        <end position="87"/>
    </location>
</feature>
<organism evidence="4 5">
    <name type="scientific">Lolium multiflorum</name>
    <name type="common">Italian ryegrass</name>
    <name type="synonym">Lolium perenne subsp. multiflorum</name>
    <dbReference type="NCBI Taxonomy" id="4521"/>
    <lineage>
        <taxon>Eukaryota</taxon>
        <taxon>Viridiplantae</taxon>
        <taxon>Streptophyta</taxon>
        <taxon>Embryophyta</taxon>
        <taxon>Tracheophyta</taxon>
        <taxon>Spermatophyta</taxon>
        <taxon>Magnoliopsida</taxon>
        <taxon>Liliopsida</taxon>
        <taxon>Poales</taxon>
        <taxon>Poaceae</taxon>
        <taxon>BOP clade</taxon>
        <taxon>Pooideae</taxon>
        <taxon>Poodae</taxon>
        <taxon>Poeae</taxon>
        <taxon>Poeae Chloroplast Group 2 (Poeae type)</taxon>
        <taxon>Loliodinae</taxon>
        <taxon>Loliinae</taxon>
        <taxon>Lolium</taxon>
    </lineage>
</organism>
<reference evidence="4" key="1">
    <citation type="submission" date="2023-07" db="EMBL/GenBank/DDBJ databases">
        <title>A chromosome-level genome assembly of Lolium multiflorum.</title>
        <authorList>
            <person name="Chen Y."/>
            <person name="Copetti D."/>
            <person name="Kolliker R."/>
            <person name="Studer B."/>
        </authorList>
    </citation>
    <scope>NUCLEOTIDE SEQUENCE</scope>
    <source>
        <strain evidence="4">02402/16</strain>
        <tissue evidence="4">Leaf</tissue>
    </source>
</reference>
<dbReference type="EMBL" id="JAUUTY010000007">
    <property type="protein sequence ID" value="KAK1607726.1"/>
    <property type="molecule type" value="Genomic_DNA"/>
</dbReference>
<evidence type="ECO:0000313" key="5">
    <source>
        <dbReference type="Proteomes" id="UP001231189"/>
    </source>
</evidence>